<proteinExistence type="predicted"/>
<evidence type="ECO:0000313" key="2">
    <source>
        <dbReference type="Proteomes" id="UP000324222"/>
    </source>
</evidence>
<protein>
    <submittedName>
        <fullName evidence="1">Uncharacterized protein</fullName>
    </submittedName>
</protein>
<accession>A0A5B7GKX6</accession>
<gene>
    <name evidence="1" type="ORF">E2C01_054928</name>
</gene>
<reference evidence="1 2" key="1">
    <citation type="submission" date="2019-05" db="EMBL/GenBank/DDBJ databases">
        <title>Another draft genome of Portunus trituberculatus and its Hox gene families provides insights of decapod evolution.</title>
        <authorList>
            <person name="Jeong J.-H."/>
            <person name="Song I."/>
            <person name="Kim S."/>
            <person name="Choi T."/>
            <person name="Kim D."/>
            <person name="Ryu S."/>
            <person name="Kim W."/>
        </authorList>
    </citation>
    <scope>NUCLEOTIDE SEQUENCE [LARGE SCALE GENOMIC DNA]</scope>
    <source>
        <tissue evidence="1">Muscle</tissue>
    </source>
</reference>
<dbReference type="EMBL" id="VSRR010017979">
    <property type="protein sequence ID" value="MPC60870.1"/>
    <property type="molecule type" value="Genomic_DNA"/>
</dbReference>
<dbReference type="AlphaFoldDB" id="A0A5B7GKX6"/>
<dbReference type="Proteomes" id="UP000324222">
    <property type="component" value="Unassembled WGS sequence"/>
</dbReference>
<sequence length="42" mass="4781">MAPVSKHFSASPPLFQHPLIVYTNFLSSFNGSKGRVTRFLHY</sequence>
<evidence type="ECO:0000313" key="1">
    <source>
        <dbReference type="EMBL" id="MPC60870.1"/>
    </source>
</evidence>
<name>A0A5B7GKX6_PORTR</name>
<keyword evidence="2" id="KW-1185">Reference proteome</keyword>
<organism evidence="1 2">
    <name type="scientific">Portunus trituberculatus</name>
    <name type="common">Swimming crab</name>
    <name type="synonym">Neptunus trituberculatus</name>
    <dbReference type="NCBI Taxonomy" id="210409"/>
    <lineage>
        <taxon>Eukaryota</taxon>
        <taxon>Metazoa</taxon>
        <taxon>Ecdysozoa</taxon>
        <taxon>Arthropoda</taxon>
        <taxon>Crustacea</taxon>
        <taxon>Multicrustacea</taxon>
        <taxon>Malacostraca</taxon>
        <taxon>Eumalacostraca</taxon>
        <taxon>Eucarida</taxon>
        <taxon>Decapoda</taxon>
        <taxon>Pleocyemata</taxon>
        <taxon>Brachyura</taxon>
        <taxon>Eubrachyura</taxon>
        <taxon>Portunoidea</taxon>
        <taxon>Portunidae</taxon>
        <taxon>Portuninae</taxon>
        <taxon>Portunus</taxon>
    </lineage>
</organism>
<comment type="caution">
    <text evidence="1">The sequence shown here is derived from an EMBL/GenBank/DDBJ whole genome shotgun (WGS) entry which is preliminary data.</text>
</comment>